<name>Q1Q471_KUEST</name>
<gene>
    <name evidence="1" type="ORF">kuste4050</name>
</gene>
<protein>
    <submittedName>
        <fullName evidence="1">Uncharacterized protein</fullName>
    </submittedName>
</protein>
<sequence length="65" mass="7435">MGFLSFEFVSYFDIRILNLVAAKGRAKKSADKSIFQMKQHSLCKHTILLTLSVLFLSFPGEFIFC</sequence>
<dbReference type="EMBL" id="CT573071">
    <property type="protein sequence ID" value="CAJ74813.1"/>
    <property type="molecule type" value="Genomic_DNA"/>
</dbReference>
<dbReference type="AlphaFoldDB" id="Q1Q471"/>
<evidence type="ECO:0000313" key="1">
    <source>
        <dbReference type="EMBL" id="CAJ74813.1"/>
    </source>
</evidence>
<organism evidence="1">
    <name type="scientific">Kuenenia stuttgartiensis</name>
    <dbReference type="NCBI Taxonomy" id="174633"/>
    <lineage>
        <taxon>Bacteria</taxon>
        <taxon>Pseudomonadati</taxon>
        <taxon>Planctomycetota</taxon>
        <taxon>Candidatus Brocadiia</taxon>
        <taxon>Candidatus Brocadiales</taxon>
        <taxon>Candidatus Brocadiaceae</taxon>
        <taxon>Candidatus Kuenenia</taxon>
    </lineage>
</organism>
<reference evidence="1" key="2">
    <citation type="submission" date="2006-01" db="EMBL/GenBank/DDBJ databases">
        <authorList>
            <person name="Genoscope"/>
        </authorList>
    </citation>
    <scope>NUCLEOTIDE SEQUENCE</scope>
</reference>
<accession>Q1Q471</accession>
<proteinExistence type="predicted"/>
<reference evidence="1" key="1">
    <citation type="journal article" date="2006" name="Nature">
        <title>Deciphering the evolution and metabolism of an anammox bacterium from a community genome.</title>
        <authorList>
            <person name="Strous M."/>
            <person name="Pelletier E."/>
            <person name="Mangenot S."/>
            <person name="Rattei T."/>
            <person name="Lehner A."/>
            <person name="Taylor M.W."/>
            <person name="Horn M."/>
            <person name="Daims H."/>
            <person name="Bartol-Mavel D."/>
            <person name="Wincker P."/>
            <person name="Barbe V."/>
            <person name="Fonknechten N."/>
            <person name="Vallenet D."/>
            <person name="Segurens B."/>
            <person name="Schenowitz-Truong C."/>
            <person name="Medigue C."/>
            <person name="Collingro A."/>
            <person name="Snel B."/>
            <person name="Dutilh B.E."/>
            <person name="OpDenCamp H.J.M."/>
            <person name="vanDerDrift C."/>
            <person name="Cirpus I."/>
            <person name="vanDePas-Schoonen K.T."/>
            <person name="Harhangi H.R."/>
            <person name="vanNiftrik L."/>
            <person name="Schmid M."/>
            <person name="Keltjens J."/>
            <person name="vanDeVossenberg J."/>
            <person name="Kartal B."/>
            <person name="Meier H."/>
            <person name="Frishman D."/>
            <person name="Huynen M.A."/>
            <person name="Mewes H."/>
            <person name="Weissenbach J."/>
            <person name="Jetten M.S.M."/>
            <person name="Wagner M."/>
            <person name="LePaslier D."/>
        </authorList>
    </citation>
    <scope>NUCLEOTIDE SEQUENCE</scope>
</reference>